<keyword evidence="7" id="KW-0560">Oxidoreductase</keyword>
<dbReference type="FunFam" id="1.10.630.10:FF:000044">
    <property type="entry name" value="Cytochrome P450"/>
    <property type="match status" value="1"/>
</dbReference>
<accession>A0A5K1BIE5</accession>
<dbReference type="CDD" id="cd11064">
    <property type="entry name" value="CYP86A"/>
    <property type="match status" value="1"/>
</dbReference>
<organism evidence="12">
    <name type="scientific">Nymphaea colorata</name>
    <name type="common">pocket water lily</name>
    <dbReference type="NCBI Taxonomy" id="210225"/>
    <lineage>
        <taxon>Eukaryota</taxon>
        <taxon>Viridiplantae</taxon>
        <taxon>Streptophyta</taxon>
        <taxon>Embryophyta</taxon>
        <taxon>Tracheophyta</taxon>
        <taxon>Spermatophyta</taxon>
        <taxon>Magnoliopsida</taxon>
        <taxon>Nymphaeales</taxon>
        <taxon>Nymphaeaceae</taxon>
        <taxon>Nymphaea</taxon>
    </lineage>
</organism>
<dbReference type="SUPFAM" id="SSF48264">
    <property type="entry name" value="Cytochrome P450"/>
    <property type="match status" value="1"/>
</dbReference>
<evidence type="ECO:0000256" key="4">
    <source>
        <dbReference type="ARBA" id="ARBA00022692"/>
    </source>
</evidence>
<keyword evidence="3 11" id="KW-0349">Heme</keyword>
<dbReference type="InterPro" id="IPR036396">
    <property type="entry name" value="Cyt_P450_sf"/>
</dbReference>
<evidence type="ECO:0000256" key="5">
    <source>
        <dbReference type="ARBA" id="ARBA00022723"/>
    </source>
</evidence>
<comment type="subcellular location">
    <subcellularLocation>
        <location evidence="1">Membrane</location>
        <topology evidence="1">Single-pass membrane protein</topology>
    </subcellularLocation>
</comment>
<dbReference type="GO" id="GO:0005506">
    <property type="term" value="F:iron ion binding"/>
    <property type="evidence" value="ECO:0007669"/>
    <property type="project" value="InterPro"/>
</dbReference>
<evidence type="ECO:0000256" key="11">
    <source>
        <dbReference type="PIRSR" id="PIRSR602401-1"/>
    </source>
</evidence>
<dbReference type="OMA" id="LNERRCH"/>
<dbReference type="Gramene" id="NC3G0232030.1">
    <property type="protein sequence ID" value="NC3G0232030.1:cds"/>
    <property type="gene ID" value="NC3G0232030"/>
</dbReference>
<dbReference type="PANTHER" id="PTHR24296">
    <property type="entry name" value="CYTOCHROME P450"/>
    <property type="match status" value="1"/>
</dbReference>
<proteinExistence type="inferred from homology"/>
<dbReference type="PRINTS" id="PR00463">
    <property type="entry name" value="EP450I"/>
</dbReference>
<evidence type="ECO:0000313" key="12">
    <source>
        <dbReference type="EMBL" id="VVW12797.1"/>
    </source>
</evidence>
<dbReference type="PRINTS" id="PR00385">
    <property type="entry name" value="P450"/>
</dbReference>
<protein>
    <recommendedName>
        <fullName evidence="13">Cytochrome P450</fullName>
    </recommendedName>
</protein>
<keyword evidence="10" id="KW-0472">Membrane</keyword>
<keyword evidence="4" id="KW-0812">Transmembrane</keyword>
<evidence type="ECO:0000256" key="2">
    <source>
        <dbReference type="ARBA" id="ARBA00010617"/>
    </source>
</evidence>
<comment type="cofactor">
    <cofactor evidence="11">
        <name>heme</name>
        <dbReference type="ChEBI" id="CHEBI:30413"/>
    </cofactor>
</comment>
<evidence type="ECO:0008006" key="13">
    <source>
        <dbReference type="Google" id="ProtNLM"/>
    </source>
</evidence>
<feature type="binding site" description="axial binding residue" evidence="11">
    <location>
        <position position="444"/>
    </location>
    <ligand>
        <name>heme</name>
        <dbReference type="ChEBI" id="CHEBI:30413"/>
    </ligand>
    <ligandPart>
        <name>Fe</name>
        <dbReference type="ChEBI" id="CHEBI:18248"/>
    </ligandPart>
</feature>
<keyword evidence="6" id="KW-1133">Transmembrane helix</keyword>
<dbReference type="Gene3D" id="1.10.630.10">
    <property type="entry name" value="Cytochrome P450"/>
    <property type="match status" value="1"/>
</dbReference>
<evidence type="ECO:0000256" key="9">
    <source>
        <dbReference type="ARBA" id="ARBA00023033"/>
    </source>
</evidence>
<comment type="similarity">
    <text evidence="2">Belongs to the cytochrome P450 family.</text>
</comment>
<evidence type="ECO:0000256" key="8">
    <source>
        <dbReference type="ARBA" id="ARBA00023004"/>
    </source>
</evidence>
<evidence type="ECO:0000256" key="7">
    <source>
        <dbReference type="ARBA" id="ARBA00023002"/>
    </source>
</evidence>
<evidence type="ECO:0000256" key="10">
    <source>
        <dbReference type="ARBA" id="ARBA00023136"/>
    </source>
</evidence>
<keyword evidence="9" id="KW-0503">Monooxygenase</keyword>
<dbReference type="GO" id="GO:0016705">
    <property type="term" value="F:oxidoreductase activity, acting on paired donors, with incorporation or reduction of molecular oxygen"/>
    <property type="evidence" value="ECO:0007669"/>
    <property type="project" value="InterPro"/>
</dbReference>
<dbReference type="OrthoDB" id="1470350at2759"/>
<reference evidence="12" key="1">
    <citation type="submission" date="2019-09" db="EMBL/GenBank/DDBJ databases">
        <authorList>
            <person name="Zhang L."/>
        </authorList>
    </citation>
    <scope>NUCLEOTIDE SEQUENCE</scope>
</reference>
<dbReference type="GO" id="GO:0020037">
    <property type="term" value="F:heme binding"/>
    <property type="evidence" value="ECO:0007669"/>
    <property type="project" value="InterPro"/>
</dbReference>
<dbReference type="GO" id="GO:0016020">
    <property type="term" value="C:membrane"/>
    <property type="evidence" value="ECO:0007669"/>
    <property type="project" value="UniProtKB-SubCell"/>
</dbReference>
<keyword evidence="8 11" id="KW-0408">Iron</keyword>
<dbReference type="GO" id="GO:0004497">
    <property type="term" value="F:monooxygenase activity"/>
    <property type="evidence" value="ECO:0007669"/>
    <property type="project" value="UniProtKB-KW"/>
</dbReference>
<sequence length="499" mass="56784">MLITVIGLVVTIFISLVAPFFCRSSLLGTKKATAFQPPSHPFFGCLISFYANRHHLLDWYTELLSRSPTQTILISRLGSIPTVVTANPANVEHILKTRFHNYPKGKPFTDILGDLLGRGIFNVDGELWHWQRKVASHEFTTRSLRDYAFKIVEDEAEQRLLPLLQSACAAGTRIDLQEVLTRFNFDTACKLSFDVDPQCLLPSMPACHLARAFDVAAMISAKRAAEPLPIIWKAKRLLRIGSENQLRRAIDTVHELVSQLIRDKKATSGADGKDLLSRFISMTSGRQGDEELVRDMVISFLMAGRDTTSAALTWFFWLLSRHPQVQKQILEEVGLRESRKLDFHRLKEMKFLRACLKESMRLYPPVAWDSKHAENDDVLPDGTPVAKGSRVTYFPYGMGRMENLWGKACLEFKPERWLSEGNAQEEEMVSTYKFPIFQAGPRQCLGKDLAYMEMTYVAALVLRRYELKPVETHEARFVPLLTARMAGGLPMLVEERQFN</sequence>
<evidence type="ECO:0000256" key="1">
    <source>
        <dbReference type="ARBA" id="ARBA00004167"/>
    </source>
</evidence>
<dbReference type="InterPro" id="IPR002401">
    <property type="entry name" value="Cyt_P450_E_grp-I"/>
</dbReference>
<name>A0A5K1BIE5_9MAGN</name>
<dbReference type="EMBL" id="LR721781">
    <property type="protein sequence ID" value="VVW12797.1"/>
    <property type="molecule type" value="Genomic_DNA"/>
</dbReference>
<dbReference type="AlphaFoldDB" id="A0A5K1BIE5"/>
<dbReference type="Pfam" id="PF00067">
    <property type="entry name" value="p450"/>
    <property type="match status" value="1"/>
</dbReference>
<evidence type="ECO:0000256" key="3">
    <source>
        <dbReference type="ARBA" id="ARBA00022617"/>
    </source>
</evidence>
<evidence type="ECO:0000256" key="6">
    <source>
        <dbReference type="ARBA" id="ARBA00022989"/>
    </source>
</evidence>
<keyword evidence="5 11" id="KW-0479">Metal-binding</keyword>
<dbReference type="InterPro" id="IPR001128">
    <property type="entry name" value="Cyt_P450"/>
</dbReference>
<gene>
    <name evidence="12" type="ORF">NYM_LOCUS16507</name>
</gene>